<keyword evidence="3" id="KW-1185">Reference proteome</keyword>
<dbReference type="Pfam" id="PF03692">
    <property type="entry name" value="CxxCxxCC"/>
    <property type="match status" value="1"/>
</dbReference>
<protein>
    <recommendedName>
        <fullName evidence="4">Zinc/iron-chelating domain-containing protein</fullName>
    </recommendedName>
</protein>
<evidence type="ECO:0000313" key="3">
    <source>
        <dbReference type="Proteomes" id="UP000244934"/>
    </source>
</evidence>
<dbReference type="PANTHER" id="PTHR36931">
    <property type="entry name" value="UPF0153 PROTEIN YEIW"/>
    <property type="match status" value="1"/>
</dbReference>
<accession>A0A2R8CP42</accession>
<dbReference type="RefSeq" id="WP_243409253.1">
    <property type="nucleotide sequence ID" value="NZ_ONZI01000004.1"/>
</dbReference>
<evidence type="ECO:0000256" key="1">
    <source>
        <dbReference type="SAM" id="MobiDB-lite"/>
    </source>
</evidence>
<evidence type="ECO:0008006" key="4">
    <source>
        <dbReference type="Google" id="ProtNLM"/>
    </source>
</evidence>
<dbReference type="EMBL" id="ONZI01000004">
    <property type="protein sequence ID" value="SPJ34678.1"/>
    <property type="molecule type" value="Genomic_DNA"/>
</dbReference>
<name>A0A2R8CP42_9GAMM</name>
<dbReference type="InterPro" id="IPR005358">
    <property type="entry name" value="Puta_zinc/iron-chelating_dom"/>
</dbReference>
<sequence length="103" mass="10892">MSMSDGPHGVIATSQQSGCRPGCGACCIAPSISSAIPGMPQGKPAGIRCIQLDDDNLCRLFGDARRPKVCHDFSYDRELCGHTRNEALHHIALLEAGSTPSNN</sequence>
<reference evidence="3" key="1">
    <citation type="submission" date="2018-03" db="EMBL/GenBank/DDBJ databases">
        <authorList>
            <person name="Navarro De La Torre S."/>
        </authorList>
    </citation>
    <scope>NUCLEOTIDE SEQUENCE [LARGE SCALE GENOMIC DNA]</scope>
    <source>
        <strain evidence="3">EAod3</strain>
    </source>
</reference>
<evidence type="ECO:0000313" key="2">
    <source>
        <dbReference type="EMBL" id="SPJ34678.1"/>
    </source>
</evidence>
<dbReference type="InterPro" id="IPR052572">
    <property type="entry name" value="UPF0153_domain"/>
</dbReference>
<gene>
    <name evidence="2" type="ORF">KSP9073_02723</name>
</gene>
<feature type="region of interest" description="Disordered" evidence="1">
    <location>
        <begin position="1"/>
        <end position="20"/>
    </location>
</feature>
<dbReference type="AlphaFoldDB" id="A0A2R8CP42"/>
<dbReference type="PANTHER" id="PTHR36931:SF1">
    <property type="entry name" value="UPF0153 PROTEIN YEIW"/>
    <property type="match status" value="1"/>
</dbReference>
<dbReference type="Proteomes" id="UP000244934">
    <property type="component" value="Unassembled WGS sequence"/>
</dbReference>
<proteinExistence type="predicted"/>
<organism evidence="2 3">
    <name type="scientific">Kushneria phyllosphaerae</name>
    <dbReference type="NCBI Taxonomy" id="2100822"/>
    <lineage>
        <taxon>Bacteria</taxon>
        <taxon>Pseudomonadati</taxon>
        <taxon>Pseudomonadota</taxon>
        <taxon>Gammaproteobacteria</taxon>
        <taxon>Oceanospirillales</taxon>
        <taxon>Halomonadaceae</taxon>
        <taxon>Kushneria</taxon>
    </lineage>
</organism>